<feature type="domain" description="Exocyst complex subunit Exo70 C-terminal" evidence="4">
    <location>
        <begin position="41"/>
        <end position="197"/>
    </location>
</feature>
<name>A0ABS8WVD0_DATST</name>
<evidence type="ECO:0000256" key="3">
    <source>
        <dbReference type="RuleBase" id="RU365026"/>
    </source>
</evidence>
<comment type="similarity">
    <text evidence="1 3">Belongs to the EXO70 family.</text>
</comment>
<dbReference type="InterPro" id="IPR016159">
    <property type="entry name" value="Cullin_repeat-like_dom_sf"/>
</dbReference>
<protein>
    <recommendedName>
        <fullName evidence="3">Exocyst subunit Exo70 family protein</fullName>
    </recommendedName>
</protein>
<keyword evidence="3" id="KW-0653">Protein transport</keyword>
<organism evidence="5 6">
    <name type="scientific">Datura stramonium</name>
    <name type="common">Jimsonweed</name>
    <name type="synonym">Common thornapple</name>
    <dbReference type="NCBI Taxonomy" id="4076"/>
    <lineage>
        <taxon>Eukaryota</taxon>
        <taxon>Viridiplantae</taxon>
        <taxon>Streptophyta</taxon>
        <taxon>Embryophyta</taxon>
        <taxon>Tracheophyta</taxon>
        <taxon>Spermatophyta</taxon>
        <taxon>Magnoliopsida</taxon>
        <taxon>eudicotyledons</taxon>
        <taxon>Gunneridae</taxon>
        <taxon>Pentapetalae</taxon>
        <taxon>asterids</taxon>
        <taxon>lamiids</taxon>
        <taxon>Solanales</taxon>
        <taxon>Solanaceae</taxon>
        <taxon>Solanoideae</taxon>
        <taxon>Datureae</taxon>
        <taxon>Datura</taxon>
    </lineage>
</organism>
<dbReference type="PANTHER" id="PTHR12542:SF176">
    <property type="entry name" value="EXOCYST SUBUNIT EXO70 FAMILY PROTEIN"/>
    <property type="match status" value="1"/>
</dbReference>
<comment type="caution">
    <text evidence="5">The sequence shown here is derived from an EMBL/GenBank/DDBJ whole genome shotgun (WGS) entry which is preliminary data.</text>
</comment>
<comment type="function">
    <text evidence="3">Component of the exocyst complex.</text>
</comment>
<evidence type="ECO:0000256" key="2">
    <source>
        <dbReference type="ARBA" id="ARBA00022448"/>
    </source>
</evidence>
<keyword evidence="2 3" id="KW-0813">Transport</keyword>
<keyword evidence="3" id="KW-0268">Exocytosis</keyword>
<dbReference type="Gene3D" id="1.20.1280.170">
    <property type="entry name" value="Exocyst complex component Exo70"/>
    <property type="match status" value="1"/>
</dbReference>
<evidence type="ECO:0000313" key="6">
    <source>
        <dbReference type="Proteomes" id="UP000823775"/>
    </source>
</evidence>
<dbReference type="SUPFAM" id="SSF74788">
    <property type="entry name" value="Cullin repeat-like"/>
    <property type="match status" value="1"/>
</dbReference>
<evidence type="ECO:0000259" key="4">
    <source>
        <dbReference type="Pfam" id="PF03081"/>
    </source>
</evidence>
<sequence length="239" mass="27287">MPWDSFRRRDHKRDQSCVLLDNSVPGEKRLGDSGPSSGGEAFKYLDMWQSLKDLIPSIKMSCSNECEKRIEFRDSSYHRQVRGPQPWHIPRSRKFHKKRCSKDTGPWRGGAPTRYVMNYLKYSEYKVTLEQIFQQHVKLVSTSAKLKPTLEVEIESESPPCNSETVAATTPFSIQLVTIMDLWTRILKQKSNLYKEVIRVAGHFPNEQRQESECLGCGVTSLESELGLLDISIGGSCSL</sequence>
<dbReference type="Proteomes" id="UP000823775">
    <property type="component" value="Unassembled WGS sequence"/>
</dbReference>
<dbReference type="InterPro" id="IPR046364">
    <property type="entry name" value="Exo70_C"/>
</dbReference>
<accession>A0ABS8WVD0</accession>
<dbReference type="InterPro" id="IPR004140">
    <property type="entry name" value="Exo70"/>
</dbReference>
<reference evidence="5 6" key="1">
    <citation type="journal article" date="2021" name="BMC Genomics">
        <title>Datura genome reveals duplications of psychoactive alkaloid biosynthetic genes and high mutation rate following tissue culture.</title>
        <authorList>
            <person name="Rajewski A."/>
            <person name="Carter-House D."/>
            <person name="Stajich J."/>
            <person name="Litt A."/>
        </authorList>
    </citation>
    <scope>NUCLEOTIDE SEQUENCE [LARGE SCALE GENOMIC DNA]</scope>
    <source>
        <strain evidence="5">AR-01</strain>
    </source>
</reference>
<dbReference type="PANTHER" id="PTHR12542">
    <property type="entry name" value="EXOCYST COMPLEX PROTEIN EXO70"/>
    <property type="match status" value="1"/>
</dbReference>
<dbReference type="Pfam" id="PF03081">
    <property type="entry name" value="Exo70_C"/>
    <property type="match status" value="1"/>
</dbReference>
<proteinExistence type="inferred from homology"/>
<dbReference type="EMBL" id="JACEIK010011931">
    <property type="protein sequence ID" value="MCE3215970.1"/>
    <property type="molecule type" value="Genomic_DNA"/>
</dbReference>
<evidence type="ECO:0000256" key="1">
    <source>
        <dbReference type="ARBA" id="ARBA00006756"/>
    </source>
</evidence>
<keyword evidence="6" id="KW-1185">Reference proteome</keyword>
<gene>
    <name evidence="5" type="ORF">HAX54_004228</name>
</gene>
<evidence type="ECO:0000313" key="5">
    <source>
        <dbReference type="EMBL" id="MCE3215970.1"/>
    </source>
</evidence>